<feature type="domain" description="Septum formation-related" evidence="2">
    <location>
        <begin position="86"/>
        <end position="166"/>
    </location>
</feature>
<name>A0AA41Q6U0_9ACTN</name>
<keyword evidence="1" id="KW-1133">Transmembrane helix</keyword>
<evidence type="ECO:0000313" key="3">
    <source>
        <dbReference type="EMBL" id="MCF2531771.1"/>
    </source>
</evidence>
<comment type="caution">
    <text evidence="3">The sequence shown here is derived from an EMBL/GenBank/DDBJ whole genome shotgun (WGS) entry which is preliminary data.</text>
</comment>
<reference evidence="3" key="1">
    <citation type="submission" date="2022-01" db="EMBL/GenBank/DDBJ databases">
        <title>Genome-Based Taxonomic Classification of the Phylum Actinobacteria.</title>
        <authorList>
            <person name="Gao Y."/>
        </authorList>
    </citation>
    <scope>NUCLEOTIDE SEQUENCE</scope>
    <source>
        <strain evidence="3">KLBMP 8922</strain>
    </source>
</reference>
<dbReference type="EMBL" id="JAKFHA010000026">
    <property type="protein sequence ID" value="MCF2531771.1"/>
    <property type="molecule type" value="Genomic_DNA"/>
</dbReference>
<dbReference type="RefSeq" id="WP_235056417.1">
    <property type="nucleotide sequence ID" value="NZ_JAKFHA010000026.1"/>
</dbReference>
<sequence length="308" mass="32556">MCTTQEPVIRAWITAHRKSLIIWAVVVGAVIAVVNTMNSMDPGAHRDKDGRVTTAGYEELVSLRSGDCFDSGGHLPSAGTRIMPLTTVKVVPCDRPHDAEAFASIELPAIAPAPNTPPFAEYAHGQCTSQAEAYILDPWSAPEGLRAFYTAEAIKNWGSGDRRMVCYFGLAGSTLTSSLRTDDAALTTEQKAYLKAAGPRGSAVAALPRGPEDLQAKLPAFNACAARAAAATREEIRVLESTPWSPAVGTEITALVAELRKEATVLDGLARTGQAGAFGEYADGTAYNAPLQDAVVQVRRALGLTTES</sequence>
<dbReference type="Proteomes" id="UP001165378">
    <property type="component" value="Unassembled WGS sequence"/>
</dbReference>
<evidence type="ECO:0000256" key="1">
    <source>
        <dbReference type="SAM" id="Phobius"/>
    </source>
</evidence>
<keyword evidence="4" id="KW-1185">Reference proteome</keyword>
<dbReference type="InterPro" id="IPR026004">
    <property type="entry name" value="Septum_form"/>
</dbReference>
<dbReference type="Pfam" id="PF13845">
    <property type="entry name" value="Septum_form"/>
    <property type="match status" value="1"/>
</dbReference>
<dbReference type="AlphaFoldDB" id="A0AA41Q6U0"/>
<gene>
    <name evidence="3" type="ORF">LZ495_31765</name>
</gene>
<accession>A0AA41Q6U0</accession>
<keyword evidence="1" id="KW-0472">Membrane</keyword>
<evidence type="ECO:0000259" key="2">
    <source>
        <dbReference type="Pfam" id="PF13845"/>
    </source>
</evidence>
<organism evidence="3 4">
    <name type="scientific">Yinghuangia soli</name>
    <dbReference type="NCBI Taxonomy" id="2908204"/>
    <lineage>
        <taxon>Bacteria</taxon>
        <taxon>Bacillati</taxon>
        <taxon>Actinomycetota</taxon>
        <taxon>Actinomycetes</taxon>
        <taxon>Kitasatosporales</taxon>
        <taxon>Streptomycetaceae</taxon>
        <taxon>Yinghuangia</taxon>
    </lineage>
</organism>
<feature type="transmembrane region" description="Helical" evidence="1">
    <location>
        <begin position="20"/>
        <end position="38"/>
    </location>
</feature>
<proteinExistence type="predicted"/>
<evidence type="ECO:0000313" key="4">
    <source>
        <dbReference type="Proteomes" id="UP001165378"/>
    </source>
</evidence>
<keyword evidence="1" id="KW-0812">Transmembrane</keyword>
<protein>
    <submittedName>
        <fullName evidence="3">Septum formation family protein</fullName>
    </submittedName>
</protein>